<protein>
    <recommendedName>
        <fullName evidence="3">RES domain-containing protein</fullName>
    </recommendedName>
</protein>
<dbReference type="InterPro" id="IPR009335">
    <property type="entry name" value="T3SS_HrpE/ATPase_suE"/>
</dbReference>
<keyword evidence="2" id="KW-1185">Reference proteome</keyword>
<dbReference type="EMBL" id="CP081864">
    <property type="protein sequence ID" value="QZN97538.1"/>
    <property type="molecule type" value="Genomic_DNA"/>
</dbReference>
<name>A0ABX9AR67_9ENTR</name>
<evidence type="ECO:0000313" key="1">
    <source>
        <dbReference type="EMBL" id="QZN97538.1"/>
    </source>
</evidence>
<organism evidence="1 2">
    <name type="scientific">Symbiopectobacterium purcellii</name>
    <dbReference type="NCBI Taxonomy" id="2871826"/>
    <lineage>
        <taxon>Bacteria</taxon>
        <taxon>Pseudomonadati</taxon>
        <taxon>Pseudomonadota</taxon>
        <taxon>Gammaproteobacteria</taxon>
        <taxon>Enterobacterales</taxon>
        <taxon>Enterobacteriaceae</taxon>
    </lineage>
</organism>
<sequence length="110" mass="12547">MLRKRPMACYANRKDAVCFYGPVIYRFDAVYPIKAFSPKQTFSMALLRGALRRQGGEGRGVLYCHPQQQTDVAAWLSQHTHLGWRLEADAKLLPGEMRLMTEGGAFALRW</sequence>
<evidence type="ECO:0000313" key="2">
    <source>
        <dbReference type="Proteomes" id="UP000825886"/>
    </source>
</evidence>
<accession>A0ABX9AR67</accession>
<proteinExistence type="predicted"/>
<reference evidence="1 2" key="1">
    <citation type="submission" date="2021-08" db="EMBL/GenBank/DDBJ databases">
        <title>Culture and genomic analysis of Symbiopectobacterium purcellii sp. nov. gen. nov., isolated from the leafhopper Empoasca decipiens.</title>
        <authorList>
            <person name="Nadal-Jimenez P."/>
            <person name="Siozios S."/>
            <person name="Halliday N."/>
            <person name="Camara M."/>
            <person name="Hurst G.D.D."/>
        </authorList>
    </citation>
    <scope>NUCLEOTIDE SEQUENCE [LARGE SCALE GENOMIC DNA]</scope>
    <source>
        <strain evidence="1 2">SyEd1</strain>
    </source>
</reference>
<gene>
    <name evidence="1" type="ORF">K6K13_09540</name>
</gene>
<dbReference type="Pfam" id="PF06188">
    <property type="entry name" value="HrpE"/>
    <property type="match status" value="1"/>
</dbReference>
<evidence type="ECO:0008006" key="3">
    <source>
        <dbReference type="Google" id="ProtNLM"/>
    </source>
</evidence>
<dbReference type="Proteomes" id="UP000825886">
    <property type="component" value="Chromosome"/>
</dbReference>